<dbReference type="RefSeq" id="WP_095980817.1">
    <property type="nucleotide sequence ID" value="NZ_CP022163.1"/>
</dbReference>
<evidence type="ECO:0000256" key="1">
    <source>
        <dbReference type="SAM" id="SignalP"/>
    </source>
</evidence>
<protein>
    <recommendedName>
        <fullName evidence="4">Lipoprotein</fullName>
    </recommendedName>
</protein>
<feature type="chain" id="PRO_5012919470" description="Lipoprotein" evidence="1">
    <location>
        <begin position="18"/>
        <end position="213"/>
    </location>
</feature>
<dbReference type="KEGG" id="mbd:MEBOL_006150"/>
<proteinExistence type="predicted"/>
<keyword evidence="1" id="KW-0732">Signal</keyword>
<dbReference type="AlphaFoldDB" id="A0A250IN57"/>
<name>A0A250IN57_9BACT</name>
<gene>
    <name evidence="2" type="ORF">MEBOL_006150</name>
</gene>
<evidence type="ECO:0000313" key="2">
    <source>
        <dbReference type="EMBL" id="ATB32662.1"/>
    </source>
</evidence>
<evidence type="ECO:0000313" key="3">
    <source>
        <dbReference type="Proteomes" id="UP000217289"/>
    </source>
</evidence>
<dbReference type="OrthoDB" id="5522657at2"/>
<reference evidence="2 3" key="1">
    <citation type="submission" date="2017-06" db="EMBL/GenBank/DDBJ databases">
        <authorList>
            <person name="Kim H.J."/>
            <person name="Triplett B.A."/>
        </authorList>
    </citation>
    <scope>NUCLEOTIDE SEQUENCE [LARGE SCALE GENOMIC DNA]</scope>
    <source>
        <strain evidence="2 3">DSM 14713</strain>
    </source>
</reference>
<keyword evidence="3" id="KW-1185">Reference proteome</keyword>
<feature type="signal peptide" evidence="1">
    <location>
        <begin position="1"/>
        <end position="17"/>
    </location>
</feature>
<dbReference type="EMBL" id="CP022163">
    <property type="protein sequence ID" value="ATB32662.1"/>
    <property type="molecule type" value="Genomic_DNA"/>
</dbReference>
<accession>A0A250IN57</accession>
<dbReference type="Pfam" id="PF19542">
    <property type="entry name" value="DUF6066"/>
    <property type="match status" value="1"/>
</dbReference>
<dbReference type="Proteomes" id="UP000217289">
    <property type="component" value="Chromosome"/>
</dbReference>
<organism evidence="2 3">
    <name type="scientific">Melittangium boletus DSM 14713</name>
    <dbReference type="NCBI Taxonomy" id="1294270"/>
    <lineage>
        <taxon>Bacteria</taxon>
        <taxon>Pseudomonadati</taxon>
        <taxon>Myxococcota</taxon>
        <taxon>Myxococcia</taxon>
        <taxon>Myxococcales</taxon>
        <taxon>Cystobacterineae</taxon>
        <taxon>Archangiaceae</taxon>
        <taxon>Melittangium</taxon>
    </lineage>
</organism>
<dbReference type="InterPro" id="IPR045710">
    <property type="entry name" value="DUF6066"/>
</dbReference>
<sequence>MRRLILAALLLPTLALADVDSRFAQLRDQAEALGSLGTFLDKYIGECSSFFSGLGCRGAAEEFRKQYEGKKLYMIVGESAASMVQPGPYQPGSGNYTILVTPSFPGGSYHLTQGAPSQLGSEDQPLVPPVRVTGTTPVGWNATDFMRLFSNHQVRLQIVFSPEGIWGLERNQGRGKLYGVSCRVEGVLLSNARTGKPLGMWLADEPADKAPRK</sequence>
<evidence type="ECO:0008006" key="4">
    <source>
        <dbReference type="Google" id="ProtNLM"/>
    </source>
</evidence>